<dbReference type="GO" id="GO:0020037">
    <property type="term" value="F:heme binding"/>
    <property type="evidence" value="ECO:0007669"/>
    <property type="project" value="InterPro"/>
</dbReference>
<dbReference type="PANTHER" id="PTHR30600:SF9">
    <property type="entry name" value="BLR7738 PROTEIN"/>
    <property type="match status" value="1"/>
</dbReference>
<accession>A0A3B1CN77</accession>
<dbReference type="Pfam" id="PF21419">
    <property type="entry name" value="RoxA-like_Cyt-c"/>
    <property type="match status" value="1"/>
</dbReference>
<evidence type="ECO:0000256" key="3">
    <source>
        <dbReference type="ARBA" id="ARBA00023004"/>
    </source>
</evidence>
<proteinExistence type="predicted"/>
<keyword evidence="1" id="KW-0349">Heme</keyword>
<dbReference type="PROSITE" id="PS51007">
    <property type="entry name" value="CYTC"/>
    <property type="match status" value="1"/>
</dbReference>
<dbReference type="AlphaFoldDB" id="A0A3B1CN77"/>
<evidence type="ECO:0000259" key="4">
    <source>
        <dbReference type="PROSITE" id="PS51007"/>
    </source>
</evidence>
<evidence type="ECO:0000256" key="2">
    <source>
        <dbReference type="ARBA" id="ARBA00022723"/>
    </source>
</evidence>
<gene>
    <name evidence="5" type="ORF">MNBD_NITROSPIRAE01-1489</name>
</gene>
<dbReference type="InterPro" id="IPR051395">
    <property type="entry name" value="Cytochrome_c_Peroxidase/MauG"/>
</dbReference>
<evidence type="ECO:0000313" key="5">
    <source>
        <dbReference type="EMBL" id="VAX27941.1"/>
    </source>
</evidence>
<protein>
    <recommendedName>
        <fullName evidence="4">Cytochrome c domain-containing protein</fullName>
    </recommendedName>
</protein>
<evidence type="ECO:0000256" key="1">
    <source>
        <dbReference type="ARBA" id="ARBA00022617"/>
    </source>
</evidence>
<name>A0A3B1CN77_9ZZZZ</name>
<organism evidence="5">
    <name type="scientific">hydrothermal vent metagenome</name>
    <dbReference type="NCBI Taxonomy" id="652676"/>
    <lineage>
        <taxon>unclassified sequences</taxon>
        <taxon>metagenomes</taxon>
        <taxon>ecological metagenomes</taxon>
    </lineage>
</organism>
<dbReference type="NCBIfam" id="NF040606">
    <property type="entry name" value="CytoC_perox"/>
    <property type="match status" value="1"/>
</dbReference>
<dbReference type="SUPFAM" id="SSF46626">
    <property type="entry name" value="Cytochrome c"/>
    <property type="match status" value="1"/>
</dbReference>
<sequence length="569" mass="62987">MQIRFASRALSKYFVVLLVLSFTSSVFAHKPLVYLDQGWTKEQRQDFYETAQGSYLVPLSWFLSLEQVGAEEDHHGNYPLFSDHKNIRKFGYLVKRKQDGGMHDLPLGFAVESVENGDAWLGYTCAACHTNEIKYKGKTIRIDGAPTLADLDGFVSHLYATAIATVDDEERFNRFSERVLGSHDSAESLALYEALSAYADKAEAYSIRNHSNVKYGYGRLDGFGRIMNELFVDDLGVPESRFEPNAPVSYPFLWGTSDHDFVEWSGSTANPLIRNVGEVLGVFGGVNLQDFSALGQNTARVPELIKLENLVSILQPPQWPEAYFGEIDEQKAAQGRVLYEQVRGDEPSCVSCHALKDESGQYPLTPAEENFFGAQFVVTQMTPLDKIGTDPAMALNFATRVVSTGSLGPVLPAPFTGATELPAPLLLRIVTSLSVQTSLAALDPPLSEAETAAAIGYRLQADGSPYRPKNLLAYRARPLDGIWATAPYLHNGSVQNLHELLKPAHKRKTSFYVGSNKFDPKRVGFKSKHKGNHFLLDTTIAGNSNAGHEYGVYLSKKEKRALLEFLKTL</sequence>
<dbReference type="GO" id="GO:0004130">
    <property type="term" value="F:cytochrome-c peroxidase activity"/>
    <property type="evidence" value="ECO:0007669"/>
    <property type="project" value="TreeGrafter"/>
</dbReference>
<dbReference type="EMBL" id="UOGF01000034">
    <property type="protein sequence ID" value="VAX27941.1"/>
    <property type="molecule type" value="Genomic_DNA"/>
</dbReference>
<dbReference type="Gene3D" id="1.10.760.10">
    <property type="entry name" value="Cytochrome c-like domain"/>
    <property type="match status" value="1"/>
</dbReference>
<feature type="domain" description="Cytochrome c" evidence="4">
    <location>
        <begin position="330"/>
        <end position="462"/>
    </location>
</feature>
<reference evidence="5" key="1">
    <citation type="submission" date="2018-06" db="EMBL/GenBank/DDBJ databases">
        <authorList>
            <person name="Zhirakovskaya E."/>
        </authorList>
    </citation>
    <scope>NUCLEOTIDE SEQUENCE</scope>
</reference>
<dbReference type="PANTHER" id="PTHR30600">
    <property type="entry name" value="CYTOCHROME C PEROXIDASE-RELATED"/>
    <property type="match status" value="1"/>
</dbReference>
<keyword evidence="2" id="KW-0479">Metal-binding</keyword>
<keyword evidence="3" id="KW-0408">Iron</keyword>
<dbReference type="InterPro" id="IPR009056">
    <property type="entry name" value="Cyt_c-like_dom"/>
</dbReference>
<dbReference type="GO" id="GO:0046872">
    <property type="term" value="F:metal ion binding"/>
    <property type="evidence" value="ECO:0007669"/>
    <property type="project" value="UniProtKB-KW"/>
</dbReference>
<dbReference type="GO" id="GO:0009055">
    <property type="term" value="F:electron transfer activity"/>
    <property type="evidence" value="ECO:0007669"/>
    <property type="project" value="InterPro"/>
</dbReference>
<dbReference type="InterPro" id="IPR036909">
    <property type="entry name" value="Cyt_c-like_dom_sf"/>
</dbReference>
<dbReference type="InterPro" id="IPR047758">
    <property type="entry name" value="CytoC_perox"/>
</dbReference>